<evidence type="ECO:0000313" key="4">
    <source>
        <dbReference type="Proteomes" id="UP001482455"/>
    </source>
</evidence>
<sequence>MMYTCVCVGGGRVSERCRDAAAVQDMGKRRSSTLHLALPSSSFAPVSSTSLLSLSLSSQRSVTTRKARTHIHAHRRRHCVRRNRHHGGITLHPHISHSREWPCAGCLLPQVHSAESSGARRDRLCAQLARRPGRDPGGGNEDPGRRARGVVPQRVTKGAGDCRGRGGLHTACTSERWRGSDGYAASGSQDEQLRGDPLVERRKETKSGGLGGQVKKREEAGPIFLCCWLLSLRAFPRSLAFCCRAYVCVCVCVCVCVVVLYSCFTVVRES</sequence>
<keyword evidence="2" id="KW-0812">Transmembrane</keyword>
<evidence type="ECO:0000256" key="1">
    <source>
        <dbReference type="SAM" id="MobiDB-lite"/>
    </source>
</evidence>
<reference evidence="3 4" key="1">
    <citation type="submission" date="2024-02" db="EMBL/GenBank/DDBJ databases">
        <title>FIRST GENOME SEQUENCES OF Leishmania (Viannia) shawi, Leishmania (Viannia) lindenbergi AND Leishmania (Viannia) utingensis.</title>
        <authorList>
            <person name="Resadore F."/>
            <person name="Custodio M.G.F."/>
            <person name="Boite M.C."/>
            <person name="Cupolillo E."/>
            <person name="Ferreira G.E.M."/>
        </authorList>
    </citation>
    <scope>NUCLEOTIDE SEQUENCE [LARGE SCALE GENOMIC DNA]</scope>
    <source>
        <strain evidence="3 4">ITUB/BR/1977/M4964</strain>
    </source>
</reference>
<dbReference type="EMBL" id="JBAMZL010000027">
    <property type="protein sequence ID" value="KAL0504063.1"/>
    <property type="molecule type" value="Genomic_DNA"/>
</dbReference>
<keyword evidence="2" id="KW-0472">Membrane</keyword>
<keyword evidence="2" id="KW-1133">Transmembrane helix</keyword>
<proteinExistence type="predicted"/>
<feature type="region of interest" description="Disordered" evidence="1">
    <location>
        <begin position="180"/>
        <end position="214"/>
    </location>
</feature>
<comment type="caution">
    <text evidence="3">The sequence shown here is derived from an EMBL/GenBank/DDBJ whole genome shotgun (WGS) entry which is preliminary data.</text>
</comment>
<keyword evidence="4" id="KW-1185">Reference proteome</keyword>
<name>A0AAW3ACU4_9TRYP</name>
<evidence type="ECO:0000256" key="2">
    <source>
        <dbReference type="SAM" id="Phobius"/>
    </source>
</evidence>
<accession>A0AAW3ACU4</accession>
<evidence type="ECO:0000313" key="3">
    <source>
        <dbReference type="EMBL" id="KAL0504063.1"/>
    </source>
</evidence>
<feature type="transmembrane region" description="Helical" evidence="2">
    <location>
        <begin position="244"/>
        <end position="267"/>
    </location>
</feature>
<dbReference type="Proteomes" id="UP001482455">
    <property type="component" value="Unassembled WGS sequence"/>
</dbReference>
<feature type="compositionally biased region" description="Basic and acidic residues" evidence="1">
    <location>
        <begin position="191"/>
        <end position="206"/>
    </location>
</feature>
<dbReference type="AlphaFoldDB" id="A0AAW3ACU4"/>
<gene>
    <name evidence="3" type="ORF">Q4I30_004660</name>
</gene>
<feature type="region of interest" description="Disordered" evidence="1">
    <location>
        <begin position="128"/>
        <end position="151"/>
    </location>
</feature>
<organism evidence="3 4">
    <name type="scientific">Leishmania utingensis</name>
    <dbReference type="NCBI Taxonomy" id="653362"/>
    <lineage>
        <taxon>Eukaryota</taxon>
        <taxon>Discoba</taxon>
        <taxon>Euglenozoa</taxon>
        <taxon>Kinetoplastea</taxon>
        <taxon>Metakinetoplastina</taxon>
        <taxon>Trypanosomatida</taxon>
        <taxon>Trypanosomatidae</taxon>
        <taxon>Leishmaniinae</taxon>
        <taxon>Leishmania</taxon>
    </lineage>
</organism>
<protein>
    <submittedName>
        <fullName evidence="3">Uncharacterized protein</fullName>
    </submittedName>
</protein>